<dbReference type="EMBL" id="JBFMKM010000005">
    <property type="protein sequence ID" value="KAL1306287.1"/>
    <property type="molecule type" value="Genomic_DNA"/>
</dbReference>
<feature type="compositionally biased region" description="Low complexity" evidence="1">
    <location>
        <begin position="1"/>
        <end position="13"/>
    </location>
</feature>
<keyword evidence="3" id="KW-1185">Reference proteome</keyword>
<evidence type="ECO:0000313" key="3">
    <source>
        <dbReference type="Proteomes" id="UP001562354"/>
    </source>
</evidence>
<feature type="region of interest" description="Disordered" evidence="1">
    <location>
        <begin position="1"/>
        <end position="83"/>
    </location>
</feature>
<sequence length="97" mass="10177">MSDYNNNNNDNDSGFGGGNNDNFEQRPSENYSSSSESRQEPSSSGGEQGGLGSTIERSGGDTLVNEGVNDVMNKEGVPSAADGIVDSAVDYEVNKHL</sequence>
<dbReference type="Proteomes" id="UP001562354">
    <property type="component" value="Unassembled WGS sequence"/>
</dbReference>
<evidence type="ECO:0000313" key="2">
    <source>
        <dbReference type="EMBL" id="KAL1306287.1"/>
    </source>
</evidence>
<dbReference type="RefSeq" id="XP_069202560.1">
    <property type="nucleotide sequence ID" value="XM_069344006.1"/>
</dbReference>
<name>A0ABR3PJH7_9PEZI</name>
<gene>
    <name evidence="2" type="ORF">AAFC00_004373</name>
</gene>
<evidence type="ECO:0000256" key="1">
    <source>
        <dbReference type="SAM" id="MobiDB-lite"/>
    </source>
</evidence>
<feature type="compositionally biased region" description="Low complexity" evidence="1">
    <location>
        <begin position="28"/>
        <end position="45"/>
    </location>
</feature>
<dbReference type="GeneID" id="95978073"/>
<organism evidence="2 3">
    <name type="scientific">Neodothiora populina</name>
    <dbReference type="NCBI Taxonomy" id="2781224"/>
    <lineage>
        <taxon>Eukaryota</taxon>
        <taxon>Fungi</taxon>
        <taxon>Dikarya</taxon>
        <taxon>Ascomycota</taxon>
        <taxon>Pezizomycotina</taxon>
        <taxon>Dothideomycetes</taxon>
        <taxon>Dothideomycetidae</taxon>
        <taxon>Dothideales</taxon>
        <taxon>Dothioraceae</taxon>
        <taxon>Neodothiora</taxon>
    </lineage>
</organism>
<accession>A0ABR3PJH7</accession>
<comment type="caution">
    <text evidence="2">The sequence shown here is derived from an EMBL/GenBank/DDBJ whole genome shotgun (WGS) entry which is preliminary data.</text>
</comment>
<reference evidence="2 3" key="1">
    <citation type="submission" date="2024-07" db="EMBL/GenBank/DDBJ databases">
        <title>Draft sequence of the Neodothiora populina.</title>
        <authorList>
            <person name="Drown D.D."/>
            <person name="Schuette U.S."/>
            <person name="Buechlein A.B."/>
            <person name="Rusch D.R."/>
            <person name="Winton L.W."/>
            <person name="Adams G.A."/>
        </authorList>
    </citation>
    <scope>NUCLEOTIDE SEQUENCE [LARGE SCALE GENOMIC DNA]</scope>
    <source>
        <strain evidence="2 3">CPC 39397</strain>
    </source>
</reference>
<protein>
    <submittedName>
        <fullName evidence="2">Uncharacterized protein</fullName>
    </submittedName>
</protein>
<proteinExistence type="predicted"/>